<accession>Q4N167</accession>
<dbReference type="FunCoup" id="Q4N167">
    <property type="interactions" value="133"/>
</dbReference>
<dbReference type="KEGG" id="tpv:TP04_0882"/>
<dbReference type="Proteomes" id="UP000001949">
    <property type="component" value="Unassembled WGS sequence"/>
</dbReference>
<dbReference type="EMBL" id="AAGK01000004">
    <property type="protein sequence ID" value="EAN32236.1"/>
    <property type="molecule type" value="Genomic_DNA"/>
</dbReference>
<dbReference type="VEuPathDB" id="PiroplasmaDB:TpMuguga_04g00882"/>
<keyword evidence="2" id="KW-1185">Reference proteome</keyword>
<dbReference type="InterPro" id="IPR032466">
    <property type="entry name" value="Metal_Hydrolase"/>
</dbReference>
<sequence length="295" mass="33892">MQFLYADDLHCHLRQGELMEKVVKYVRKGGWFVLNTYNRVLVMPNTVPEITSCSQALEYRKKLLELDPNVEYLMTLYLTDDLSSEDLRNNAKKCHVQGVKCYPSGVTTNSDRGFNSFEKYYPLFSEMEKIGVSLHLHGELPGAPPLTAEKEFLPIVENVCRKFSSLKVVLEHVTSKDSLQVVKRIQNLAATITPHHMRLTVLDVLNTAENVTLQNVTKHLRDPYAYCKPLAKFEEDRHAILETLKSGHPRFFLGSDSAPHTQYNTIHTIILTVRDQLTLQLEFTLNHFCCRTRVL</sequence>
<dbReference type="EC" id="3.5.2.3" evidence="1"/>
<proteinExistence type="predicted"/>
<dbReference type="GO" id="GO:0006207">
    <property type="term" value="P:'de novo' pyrimidine nucleobase biosynthetic process"/>
    <property type="evidence" value="ECO:0007669"/>
    <property type="project" value="TreeGrafter"/>
</dbReference>
<gene>
    <name evidence="1" type="ordered locus">TP04_0882</name>
</gene>
<protein>
    <submittedName>
        <fullName evidence="1">Dihydroorotase, putative</fullName>
        <ecNumber evidence="1">3.5.2.3</ecNumber>
    </submittedName>
</protein>
<comment type="caution">
    <text evidence="1">The sequence shown here is derived from an EMBL/GenBank/DDBJ whole genome shotgun (WGS) entry which is preliminary data.</text>
</comment>
<dbReference type="GO" id="GO:0005737">
    <property type="term" value="C:cytoplasm"/>
    <property type="evidence" value="ECO:0007669"/>
    <property type="project" value="TreeGrafter"/>
</dbReference>
<reference evidence="1 2" key="1">
    <citation type="journal article" date="2005" name="Science">
        <title>Genome sequence of Theileria parva, a bovine pathogen that transforms lymphocytes.</title>
        <authorList>
            <person name="Gardner M.J."/>
            <person name="Bishop R."/>
            <person name="Shah T."/>
            <person name="de Villiers E.P."/>
            <person name="Carlton J.M."/>
            <person name="Hall N."/>
            <person name="Ren Q."/>
            <person name="Paulsen I.T."/>
            <person name="Pain A."/>
            <person name="Berriman M."/>
            <person name="Wilson R.J.M."/>
            <person name="Sato S."/>
            <person name="Ralph S.A."/>
            <person name="Mann D.J."/>
            <person name="Xiong Z."/>
            <person name="Shallom S.J."/>
            <person name="Weidman J."/>
            <person name="Jiang L."/>
            <person name="Lynn J."/>
            <person name="Weaver B."/>
            <person name="Shoaibi A."/>
            <person name="Domingo A.R."/>
            <person name="Wasawo D."/>
            <person name="Crabtree J."/>
            <person name="Wortman J.R."/>
            <person name="Haas B."/>
            <person name="Angiuoli S.V."/>
            <person name="Creasy T.H."/>
            <person name="Lu C."/>
            <person name="Suh B."/>
            <person name="Silva J.C."/>
            <person name="Utterback T.R."/>
            <person name="Feldblyum T.V."/>
            <person name="Pertea M."/>
            <person name="Allen J."/>
            <person name="Nierman W.C."/>
            <person name="Taracha E.L.N."/>
            <person name="Salzberg S.L."/>
            <person name="White O.R."/>
            <person name="Fitzhugh H.A."/>
            <person name="Morzaria S."/>
            <person name="Venter J.C."/>
            <person name="Fraser C.M."/>
            <person name="Nene V."/>
        </authorList>
    </citation>
    <scope>NUCLEOTIDE SEQUENCE [LARGE SCALE GENOMIC DNA]</scope>
    <source>
        <strain evidence="1 2">Muguga</strain>
    </source>
</reference>
<keyword evidence="1" id="KW-0378">Hydrolase</keyword>
<dbReference type="Gene3D" id="3.20.20.140">
    <property type="entry name" value="Metal-dependent hydrolases"/>
    <property type="match status" value="1"/>
</dbReference>
<dbReference type="STRING" id="5875.Q4N167"/>
<dbReference type="InterPro" id="IPR004721">
    <property type="entry name" value="DHOdimr"/>
</dbReference>
<dbReference type="GO" id="GO:0044205">
    <property type="term" value="P:'de novo' UMP biosynthetic process"/>
    <property type="evidence" value="ECO:0007669"/>
    <property type="project" value="UniProtKB-UniPathway"/>
</dbReference>
<dbReference type="AlphaFoldDB" id="Q4N167"/>
<evidence type="ECO:0000313" key="1">
    <source>
        <dbReference type="EMBL" id="EAN32236.1"/>
    </source>
</evidence>
<dbReference type="SUPFAM" id="SSF51556">
    <property type="entry name" value="Metallo-dependent hydrolases"/>
    <property type="match status" value="1"/>
</dbReference>
<dbReference type="InParanoid" id="Q4N167"/>
<dbReference type="eggNOG" id="KOG2902">
    <property type="taxonomic scope" value="Eukaryota"/>
</dbReference>
<dbReference type="PANTHER" id="PTHR43137:SF1">
    <property type="entry name" value="DIHYDROOROTASE"/>
    <property type="match status" value="1"/>
</dbReference>
<name>Q4N167_THEPA</name>
<evidence type="ECO:0000313" key="2">
    <source>
        <dbReference type="Proteomes" id="UP000001949"/>
    </source>
</evidence>
<dbReference type="UniPathway" id="UPA00070">
    <property type="reaction ID" value="UER00117"/>
</dbReference>
<dbReference type="PANTHER" id="PTHR43137">
    <property type="entry name" value="DIHYDROOROTASE"/>
    <property type="match status" value="1"/>
</dbReference>
<organism evidence="1 2">
    <name type="scientific">Theileria parva</name>
    <name type="common">East coast fever infection agent</name>
    <dbReference type="NCBI Taxonomy" id="5875"/>
    <lineage>
        <taxon>Eukaryota</taxon>
        <taxon>Sar</taxon>
        <taxon>Alveolata</taxon>
        <taxon>Apicomplexa</taxon>
        <taxon>Aconoidasida</taxon>
        <taxon>Piroplasmida</taxon>
        <taxon>Theileriidae</taxon>
        <taxon>Theileria</taxon>
    </lineage>
</organism>
<dbReference type="GO" id="GO:0004151">
    <property type="term" value="F:dihydroorotase activity"/>
    <property type="evidence" value="ECO:0007669"/>
    <property type="project" value="UniProtKB-EC"/>
</dbReference>